<proteinExistence type="predicted"/>
<dbReference type="PANTHER" id="PTHR33124:SF9">
    <property type="entry name" value="TRANSCRIPTION FACTOR"/>
    <property type="match status" value="1"/>
</dbReference>
<dbReference type="GO" id="GO:0006355">
    <property type="term" value="P:regulation of DNA-templated transcription"/>
    <property type="evidence" value="ECO:0007669"/>
    <property type="project" value="InterPro"/>
</dbReference>
<organism evidence="4 5">
    <name type="scientific">Macleaya cordata</name>
    <name type="common">Five-seeded plume-poppy</name>
    <name type="synonym">Bocconia cordata</name>
    <dbReference type="NCBI Taxonomy" id="56857"/>
    <lineage>
        <taxon>Eukaryota</taxon>
        <taxon>Viridiplantae</taxon>
        <taxon>Streptophyta</taxon>
        <taxon>Embryophyta</taxon>
        <taxon>Tracheophyta</taxon>
        <taxon>Spermatophyta</taxon>
        <taxon>Magnoliopsida</taxon>
        <taxon>Ranunculales</taxon>
        <taxon>Papaveraceae</taxon>
        <taxon>Papaveroideae</taxon>
        <taxon>Macleaya</taxon>
    </lineage>
</organism>
<gene>
    <name evidence="4" type="ORF">BVC80_8971g54</name>
</gene>
<dbReference type="EMBL" id="MVGT01000604">
    <property type="protein sequence ID" value="OVA16289.1"/>
    <property type="molecule type" value="Genomic_DNA"/>
</dbReference>
<keyword evidence="5" id="KW-1185">Reference proteome</keyword>
<dbReference type="InParanoid" id="A0A200R0P2"/>
<dbReference type="PANTHER" id="PTHR33124">
    <property type="entry name" value="TRANSCRIPTION FACTOR IBH1-LIKE 1"/>
    <property type="match status" value="1"/>
</dbReference>
<dbReference type="AlphaFoldDB" id="A0A200R0P2"/>
<evidence type="ECO:0008006" key="6">
    <source>
        <dbReference type="Google" id="ProtNLM"/>
    </source>
</evidence>
<protein>
    <recommendedName>
        <fullName evidence="6">Myc-type</fullName>
    </recommendedName>
</protein>
<keyword evidence="2" id="KW-0804">Transcription</keyword>
<feature type="region of interest" description="Disordered" evidence="3">
    <location>
        <begin position="1"/>
        <end position="37"/>
    </location>
</feature>
<evidence type="ECO:0000256" key="1">
    <source>
        <dbReference type="ARBA" id="ARBA00023015"/>
    </source>
</evidence>
<evidence type="ECO:0000256" key="3">
    <source>
        <dbReference type="SAM" id="MobiDB-lite"/>
    </source>
</evidence>
<dbReference type="OrthoDB" id="1901781at2759"/>
<sequence length="106" mass="11621">MLARRLMCSSAGRMSSNSSSSYNSSSRWPRRGGGASCSRRVGVVVVVGGGSSSSVRVKVRRLQRLVPGGRRLQPDRLFLQTADYILHLKLKLHFLQAALSKLYKAS</sequence>
<reference evidence="4 5" key="1">
    <citation type="journal article" date="2017" name="Mol. Plant">
        <title>The Genome of Medicinal Plant Macleaya cordata Provides New Insights into Benzylisoquinoline Alkaloids Metabolism.</title>
        <authorList>
            <person name="Liu X."/>
            <person name="Liu Y."/>
            <person name="Huang P."/>
            <person name="Ma Y."/>
            <person name="Qing Z."/>
            <person name="Tang Q."/>
            <person name="Cao H."/>
            <person name="Cheng P."/>
            <person name="Zheng Y."/>
            <person name="Yuan Z."/>
            <person name="Zhou Y."/>
            <person name="Liu J."/>
            <person name="Tang Z."/>
            <person name="Zhuo Y."/>
            <person name="Zhang Y."/>
            <person name="Yu L."/>
            <person name="Huang J."/>
            <person name="Yang P."/>
            <person name="Peng Q."/>
            <person name="Zhang J."/>
            <person name="Jiang W."/>
            <person name="Zhang Z."/>
            <person name="Lin K."/>
            <person name="Ro D.K."/>
            <person name="Chen X."/>
            <person name="Xiong X."/>
            <person name="Shang Y."/>
            <person name="Huang S."/>
            <person name="Zeng J."/>
        </authorList>
    </citation>
    <scope>NUCLEOTIDE SEQUENCE [LARGE SCALE GENOMIC DNA]</scope>
    <source>
        <strain evidence="5">cv. BLH2017</strain>
        <tissue evidence="4">Root</tissue>
    </source>
</reference>
<name>A0A200R0P2_MACCD</name>
<accession>A0A200R0P2</accession>
<keyword evidence="1" id="KW-0805">Transcription regulation</keyword>
<feature type="compositionally biased region" description="Low complexity" evidence="3">
    <location>
        <begin position="9"/>
        <end position="26"/>
    </location>
</feature>
<comment type="caution">
    <text evidence="4">The sequence shown here is derived from an EMBL/GenBank/DDBJ whole genome shotgun (WGS) entry which is preliminary data.</text>
</comment>
<evidence type="ECO:0000313" key="5">
    <source>
        <dbReference type="Proteomes" id="UP000195402"/>
    </source>
</evidence>
<dbReference type="Proteomes" id="UP000195402">
    <property type="component" value="Unassembled WGS sequence"/>
</dbReference>
<evidence type="ECO:0000256" key="2">
    <source>
        <dbReference type="ARBA" id="ARBA00023163"/>
    </source>
</evidence>
<dbReference type="InterPro" id="IPR044660">
    <property type="entry name" value="IBH1-like"/>
</dbReference>
<evidence type="ECO:0000313" key="4">
    <source>
        <dbReference type="EMBL" id="OVA16289.1"/>
    </source>
</evidence>